<protein>
    <submittedName>
        <fullName evidence="1">Uncharacterized protein</fullName>
    </submittedName>
</protein>
<sequence>MMKRLDLPELKADLAIMVQQAMARNRVVNVPVVAERLRRKHEHLNIALEDLEELVLRSASMLPYPIEFDSNGELNG</sequence>
<keyword evidence="2" id="KW-1185">Reference proteome</keyword>
<reference evidence="1 2" key="1">
    <citation type="submission" date="2020-10" db="EMBL/GenBank/DDBJ databases">
        <title>Aquamicrobium zhengzhouensis sp. nov., a exopolysaccharide producing bacterium isolated from farmland soil.</title>
        <authorList>
            <person name="Wang X."/>
        </authorList>
    </citation>
    <scope>NUCLEOTIDE SEQUENCE [LARGE SCALE GENOMIC DNA]</scope>
    <source>
        <strain evidence="2">cd-1</strain>
    </source>
</reference>
<comment type="caution">
    <text evidence="1">The sequence shown here is derived from an EMBL/GenBank/DDBJ whole genome shotgun (WGS) entry which is preliminary data.</text>
</comment>
<proteinExistence type="predicted"/>
<dbReference type="Proteomes" id="UP000601789">
    <property type="component" value="Unassembled WGS sequence"/>
</dbReference>
<organism evidence="1 2">
    <name type="scientific">Aquamicrobium zhengzhouense</name>
    <dbReference type="NCBI Taxonomy" id="2781738"/>
    <lineage>
        <taxon>Bacteria</taxon>
        <taxon>Pseudomonadati</taxon>
        <taxon>Pseudomonadota</taxon>
        <taxon>Alphaproteobacteria</taxon>
        <taxon>Hyphomicrobiales</taxon>
        <taxon>Phyllobacteriaceae</taxon>
        <taxon>Aquamicrobium</taxon>
    </lineage>
</organism>
<evidence type="ECO:0000313" key="1">
    <source>
        <dbReference type="EMBL" id="MBI1621337.1"/>
    </source>
</evidence>
<accession>A0ABS0SDJ0</accession>
<dbReference type="EMBL" id="JADGMQ010000007">
    <property type="protein sequence ID" value="MBI1621337.1"/>
    <property type="molecule type" value="Genomic_DNA"/>
</dbReference>
<evidence type="ECO:0000313" key="2">
    <source>
        <dbReference type="Proteomes" id="UP000601789"/>
    </source>
</evidence>
<name>A0ABS0SDJ0_9HYPH</name>
<dbReference type="RefSeq" id="WP_198476725.1">
    <property type="nucleotide sequence ID" value="NZ_JADGMQ010000007.1"/>
</dbReference>
<gene>
    <name evidence="1" type="ORF">IOD40_11750</name>
</gene>